<dbReference type="GO" id="GO:0051539">
    <property type="term" value="F:4 iron, 4 sulfur cluster binding"/>
    <property type="evidence" value="ECO:0007669"/>
    <property type="project" value="UniProtKB-KW"/>
</dbReference>
<sequence length="785" mass="88536">MKKQRHPIAVTTLVTSVLRSGDLDVRFSSPGRSLDGIRIHRDIQRRRPEGYRAEVPVFLEVETEDLVLAVGGRVDGVFEEEGGTVVEEIKSTTRELVDLEDRSDPCHWGQAKAYAYLLACERKLEEVGVRLTYCNVDSKETLEREETFARDELESFFRDLVDGYLAWATTQVRWRKLRNTTIGELDFPFASYRSGQRTMAVAVYRTLRDGGQALIQAATGIGKTMAALFPAIKTIGNGDTDRIFFLTARNTGKTAAISALNLLQEKGLRLKRVCLTAKDHICFCPDAACSPDLCEYAKGHFDRLPDALQDAFAYDNLDRATIEAVARDREVCPFELSLELACWADCIVCDYNYAFDPRVYLRRFFDEESGAYAFLVDEAHNLVDRSREMFSARLNKSAFLELRQAVKSGLPAVYRAAGKINTWMLAARKQAVACGGFQSDPHPPDGLEPLLRVFQRVSERWLAKNRPAPWRELLLEIYFEAGAFCRVLECYDNSYVSCYTAAGKNLEVKLFCLDPSSQLKAALQRGRGAVFFSATLTPPGYFQEIFGCSDSAAKLGIGSPFPRDNLQVLVADGISTLFTQREKSVEPIAELIRTFAAGKKGNYLCFFPSYAYMTMVVERFEMLEKRVRVAIQSPEMDDAERDRFLDRFSEQNRDTLVGFAVMGGVFGEGVDLVGERLSGAVIVGVGLPAICPERDLIRRHFDEKDTGFDYAYRYPGINRVLQAAGRVIRTGRDRGCLLLVDRRFTDAGYRRLLPGHWSIRRVHCHGQLEERLKRFWATAKALHLL</sequence>
<dbReference type="GO" id="GO:0043139">
    <property type="term" value="F:5'-3' DNA helicase activity"/>
    <property type="evidence" value="ECO:0007669"/>
    <property type="project" value="UniProtKB-EC"/>
</dbReference>
<dbReference type="InterPro" id="IPR038726">
    <property type="entry name" value="PDDEXK_AddAB-type"/>
</dbReference>
<keyword evidence="6" id="KW-0408">Iron</keyword>
<name>A0A5K7YWU6_9BACT</name>
<proteinExistence type="inferred from homology"/>
<dbReference type="PROSITE" id="PS51193">
    <property type="entry name" value="HELICASE_ATP_BIND_2"/>
    <property type="match status" value="1"/>
</dbReference>
<dbReference type="InterPro" id="IPR027417">
    <property type="entry name" value="P-loop_NTPase"/>
</dbReference>
<dbReference type="Pfam" id="PF13307">
    <property type="entry name" value="Helicase_C_2"/>
    <property type="match status" value="1"/>
</dbReference>
<keyword evidence="8" id="KW-0238">DNA-binding</keyword>
<dbReference type="InterPro" id="IPR011604">
    <property type="entry name" value="PDDEXK-like_dom_sf"/>
</dbReference>
<keyword evidence="1" id="KW-0479">Metal-binding</keyword>
<gene>
    <name evidence="12" type="ORF">DSCW_02820</name>
</gene>
<dbReference type="SUPFAM" id="SSF52540">
    <property type="entry name" value="P-loop containing nucleoside triphosphate hydrolases"/>
    <property type="match status" value="1"/>
</dbReference>
<keyword evidence="5" id="KW-0067">ATP-binding</keyword>
<dbReference type="GO" id="GO:0003677">
    <property type="term" value="F:DNA binding"/>
    <property type="evidence" value="ECO:0007669"/>
    <property type="project" value="UniProtKB-KW"/>
</dbReference>
<keyword evidence="7" id="KW-0411">Iron-sulfur</keyword>
<evidence type="ECO:0000313" key="13">
    <source>
        <dbReference type="Proteomes" id="UP000427769"/>
    </source>
</evidence>
<accession>A0A5K7YWU6</accession>
<feature type="domain" description="Helicase ATP-binding" evidence="11">
    <location>
        <begin position="182"/>
        <end position="433"/>
    </location>
</feature>
<keyword evidence="13" id="KW-1185">Reference proteome</keyword>
<comment type="similarity">
    <text evidence="10">Belongs to the helicase family. DinG subfamily.</text>
</comment>
<dbReference type="GO" id="GO:0046872">
    <property type="term" value="F:metal ion binding"/>
    <property type="evidence" value="ECO:0007669"/>
    <property type="project" value="UniProtKB-KW"/>
</dbReference>
<evidence type="ECO:0000256" key="9">
    <source>
        <dbReference type="ARBA" id="ARBA00023235"/>
    </source>
</evidence>
<keyword evidence="4 12" id="KW-0347">Helicase</keyword>
<dbReference type="GO" id="GO:0006281">
    <property type="term" value="P:DNA repair"/>
    <property type="evidence" value="ECO:0007669"/>
    <property type="project" value="UniProtKB-KW"/>
</dbReference>
<keyword evidence="2" id="KW-0547">Nucleotide-binding</keyword>
<protein>
    <submittedName>
        <fullName evidence="12">ATP-dependent helicase</fullName>
    </submittedName>
</protein>
<organism evidence="12 13">
    <name type="scientific">Desulfosarcina widdelii</name>
    <dbReference type="NCBI Taxonomy" id="947919"/>
    <lineage>
        <taxon>Bacteria</taxon>
        <taxon>Pseudomonadati</taxon>
        <taxon>Thermodesulfobacteriota</taxon>
        <taxon>Desulfobacteria</taxon>
        <taxon>Desulfobacterales</taxon>
        <taxon>Desulfosarcinaceae</taxon>
        <taxon>Desulfosarcina</taxon>
    </lineage>
</organism>
<evidence type="ECO:0000256" key="8">
    <source>
        <dbReference type="ARBA" id="ARBA00023125"/>
    </source>
</evidence>
<dbReference type="OrthoDB" id="9805194at2"/>
<dbReference type="GO" id="GO:0016818">
    <property type="term" value="F:hydrolase activity, acting on acid anhydrides, in phosphorus-containing anhydrides"/>
    <property type="evidence" value="ECO:0007669"/>
    <property type="project" value="InterPro"/>
</dbReference>
<dbReference type="InterPro" id="IPR006555">
    <property type="entry name" value="ATP-dep_Helicase_C"/>
</dbReference>
<dbReference type="Gene3D" id="1.10.275.30">
    <property type="match status" value="1"/>
</dbReference>
<dbReference type="Gene3D" id="3.40.50.300">
    <property type="entry name" value="P-loop containing nucleotide triphosphate hydrolases"/>
    <property type="match status" value="2"/>
</dbReference>
<dbReference type="InterPro" id="IPR045028">
    <property type="entry name" value="DinG/Rad3-like"/>
</dbReference>
<dbReference type="EMBL" id="AP021875">
    <property type="protein sequence ID" value="BBO72865.1"/>
    <property type="molecule type" value="Genomic_DNA"/>
</dbReference>
<evidence type="ECO:0000256" key="7">
    <source>
        <dbReference type="ARBA" id="ARBA00023014"/>
    </source>
</evidence>
<reference evidence="12 13" key="1">
    <citation type="submission" date="2019-11" db="EMBL/GenBank/DDBJ databases">
        <title>Comparative genomics of hydrocarbon-degrading Desulfosarcina strains.</title>
        <authorList>
            <person name="Watanabe M."/>
            <person name="Kojima H."/>
            <person name="Fukui M."/>
        </authorList>
    </citation>
    <scope>NUCLEOTIDE SEQUENCE [LARGE SCALE GENOMIC DNA]</scope>
    <source>
        <strain evidence="12 13">PP31</strain>
    </source>
</reference>
<dbReference type="GO" id="GO:0005524">
    <property type="term" value="F:ATP binding"/>
    <property type="evidence" value="ECO:0007669"/>
    <property type="project" value="UniProtKB-KW"/>
</dbReference>
<evidence type="ECO:0000256" key="10">
    <source>
        <dbReference type="ARBA" id="ARBA00038058"/>
    </source>
</evidence>
<dbReference type="Pfam" id="PF06733">
    <property type="entry name" value="DEAD_2"/>
    <property type="match status" value="1"/>
</dbReference>
<dbReference type="Gene3D" id="3.90.320.10">
    <property type="match status" value="1"/>
</dbReference>
<keyword evidence="9" id="KW-0413">Isomerase</keyword>
<dbReference type="Proteomes" id="UP000427769">
    <property type="component" value="Chromosome"/>
</dbReference>
<dbReference type="PANTHER" id="PTHR11472:SF34">
    <property type="entry name" value="REGULATOR OF TELOMERE ELONGATION HELICASE 1"/>
    <property type="match status" value="1"/>
</dbReference>
<dbReference type="AlphaFoldDB" id="A0A5K7YWU6"/>
<evidence type="ECO:0000256" key="2">
    <source>
        <dbReference type="ARBA" id="ARBA00022741"/>
    </source>
</evidence>
<dbReference type="InterPro" id="IPR014013">
    <property type="entry name" value="Helic_SF1/SF2_ATP-bd_DinG/Rad3"/>
</dbReference>
<evidence type="ECO:0000256" key="1">
    <source>
        <dbReference type="ARBA" id="ARBA00022723"/>
    </source>
</evidence>
<dbReference type="InterPro" id="IPR010614">
    <property type="entry name" value="RAD3-like_helicase_DEAD"/>
</dbReference>
<evidence type="ECO:0000256" key="4">
    <source>
        <dbReference type="ARBA" id="ARBA00022806"/>
    </source>
</evidence>
<evidence type="ECO:0000313" key="12">
    <source>
        <dbReference type="EMBL" id="BBO72865.1"/>
    </source>
</evidence>
<evidence type="ECO:0000256" key="3">
    <source>
        <dbReference type="ARBA" id="ARBA00022801"/>
    </source>
</evidence>
<dbReference type="KEGG" id="dwd:DSCW_02820"/>
<dbReference type="Pfam" id="PF12705">
    <property type="entry name" value="PDDEXK_1"/>
    <property type="match status" value="1"/>
</dbReference>
<evidence type="ECO:0000256" key="6">
    <source>
        <dbReference type="ARBA" id="ARBA00023004"/>
    </source>
</evidence>
<keyword evidence="3" id="KW-0378">Hydrolase</keyword>
<evidence type="ECO:0000259" key="11">
    <source>
        <dbReference type="PROSITE" id="PS51193"/>
    </source>
</evidence>
<dbReference type="PANTHER" id="PTHR11472">
    <property type="entry name" value="DNA REPAIR DEAD HELICASE RAD3/XP-D SUBFAMILY MEMBER"/>
    <property type="match status" value="1"/>
</dbReference>
<dbReference type="SMART" id="SM00491">
    <property type="entry name" value="HELICc2"/>
    <property type="match status" value="1"/>
</dbReference>
<dbReference type="RefSeq" id="WP_155302029.1">
    <property type="nucleotide sequence ID" value="NZ_AP021875.1"/>
</dbReference>
<evidence type="ECO:0000256" key="5">
    <source>
        <dbReference type="ARBA" id="ARBA00022840"/>
    </source>
</evidence>